<evidence type="ECO:0000313" key="2">
    <source>
        <dbReference type="EMBL" id="KAK6625247.1"/>
    </source>
</evidence>
<evidence type="ECO:0000313" key="3">
    <source>
        <dbReference type="Proteomes" id="UP001372834"/>
    </source>
</evidence>
<evidence type="ECO:0000256" key="1">
    <source>
        <dbReference type="SAM" id="MobiDB-lite"/>
    </source>
</evidence>
<feature type="compositionally biased region" description="Basic and acidic residues" evidence="1">
    <location>
        <begin position="1"/>
        <end position="12"/>
    </location>
</feature>
<comment type="caution">
    <text evidence="2">The sequence shown here is derived from an EMBL/GenBank/DDBJ whole genome shotgun (WGS) entry which is preliminary data.</text>
</comment>
<organism evidence="2 3">
    <name type="scientific">Polyplax serrata</name>
    <name type="common">Common mouse louse</name>
    <dbReference type="NCBI Taxonomy" id="468196"/>
    <lineage>
        <taxon>Eukaryota</taxon>
        <taxon>Metazoa</taxon>
        <taxon>Ecdysozoa</taxon>
        <taxon>Arthropoda</taxon>
        <taxon>Hexapoda</taxon>
        <taxon>Insecta</taxon>
        <taxon>Pterygota</taxon>
        <taxon>Neoptera</taxon>
        <taxon>Paraneoptera</taxon>
        <taxon>Psocodea</taxon>
        <taxon>Troctomorpha</taxon>
        <taxon>Phthiraptera</taxon>
        <taxon>Anoplura</taxon>
        <taxon>Polyplacidae</taxon>
        <taxon>Polyplax</taxon>
    </lineage>
</organism>
<gene>
    <name evidence="2" type="ORF">RUM43_005541</name>
</gene>
<protein>
    <submittedName>
        <fullName evidence="2">Uncharacterized protein</fullName>
    </submittedName>
</protein>
<name>A0AAN8NQD3_POLSC</name>
<dbReference type="AlphaFoldDB" id="A0AAN8NQD3"/>
<accession>A0AAN8NQD3</accession>
<dbReference type="EMBL" id="JAWJWE010000037">
    <property type="protein sequence ID" value="KAK6625247.1"/>
    <property type="molecule type" value="Genomic_DNA"/>
</dbReference>
<proteinExistence type="predicted"/>
<feature type="region of interest" description="Disordered" evidence="1">
    <location>
        <begin position="1"/>
        <end position="27"/>
    </location>
</feature>
<sequence>MVETRGGIRSETDTSESVYESDAEDGQYRREENDIGVWLTYYIDMWKCYWKKRFFRQLVRSSIVFIIGLKLLREIKGLDILPASFPEVPDEPPC</sequence>
<reference evidence="2 3" key="1">
    <citation type="submission" date="2023-10" db="EMBL/GenBank/DDBJ databases">
        <title>Genomes of two closely related lineages of the louse Polyplax serrata with different host specificities.</title>
        <authorList>
            <person name="Martinu J."/>
            <person name="Tarabai H."/>
            <person name="Stefka J."/>
            <person name="Hypsa V."/>
        </authorList>
    </citation>
    <scope>NUCLEOTIDE SEQUENCE [LARGE SCALE GENOMIC DNA]</scope>
    <source>
        <strain evidence="2">HR10_N</strain>
    </source>
</reference>
<dbReference type="Proteomes" id="UP001372834">
    <property type="component" value="Unassembled WGS sequence"/>
</dbReference>